<accession>A0A401ZNV1</accession>
<evidence type="ECO:0000313" key="6">
    <source>
        <dbReference type="Proteomes" id="UP000287224"/>
    </source>
</evidence>
<reference evidence="6" key="1">
    <citation type="submission" date="2018-12" db="EMBL/GenBank/DDBJ databases">
        <title>Tengunoibacter tsumagoiensis gen. nov., sp. nov., Dictyobacter kobayashii sp. nov., D. alpinus sp. nov., and D. joshuensis sp. nov. and description of Dictyobacteraceae fam. nov. within the order Ktedonobacterales isolated from Tengu-no-mugimeshi.</title>
        <authorList>
            <person name="Wang C.M."/>
            <person name="Zheng Y."/>
            <person name="Sakai Y."/>
            <person name="Toyoda A."/>
            <person name="Minakuchi Y."/>
            <person name="Abe K."/>
            <person name="Yokota A."/>
            <person name="Yabe S."/>
        </authorList>
    </citation>
    <scope>NUCLEOTIDE SEQUENCE [LARGE SCALE GENOMIC DNA]</scope>
    <source>
        <strain evidence="6">S-27</strain>
    </source>
</reference>
<dbReference type="Gene3D" id="2.60.40.1240">
    <property type="match status" value="1"/>
</dbReference>
<evidence type="ECO:0000256" key="3">
    <source>
        <dbReference type="SAM" id="Phobius"/>
    </source>
</evidence>
<feature type="compositionally biased region" description="Low complexity" evidence="2">
    <location>
        <begin position="147"/>
        <end position="181"/>
    </location>
</feature>
<keyword evidence="1" id="KW-0732">Signal</keyword>
<feature type="domain" description="DUF4352" evidence="4">
    <location>
        <begin position="184"/>
        <end position="294"/>
    </location>
</feature>
<proteinExistence type="predicted"/>
<protein>
    <recommendedName>
        <fullName evidence="4">DUF4352 domain-containing protein</fullName>
    </recommendedName>
</protein>
<dbReference type="EMBL" id="BIFQ01000002">
    <property type="protein sequence ID" value="GCE08588.1"/>
    <property type="molecule type" value="Genomic_DNA"/>
</dbReference>
<feature type="transmembrane region" description="Helical" evidence="3">
    <location>
        <begin position="115"/>
        <end position="138"/>
    </location>
</feature>
<name>A0A401ZNV1_9CHLR</name>
<evidence type="ECO:0000256" key="2">
    <source>
        <dbReference type="SAM" id="MobiDB-lite"/>
    </source>
</evidence>
<feature type="region of interest" description="Disordered" evidence="2">
    <location>
        <begin position="147"/>
        <end position="184"/>
    </location>
</feature>
<dbReference type="OrthoDB" id="165314at2"/>
<keyword evidence="3" id="KW-0472">Membrane</keyword>
<feature type="region of interest" description="Disordered" evidence="2">
    <location>
        <begin position="1"/>
        <end position="106"/>
    </location>
</feature>
<dbReference type="InterPro" id="IPR029050">
    <property type="entry name" value="Immunoprotect_excell_Ig-like"/>
</dbReference>
<evidence type="ECO:0000313" key="5">
    <source>
        <dbReference type="EMBL" id="GCE08588.1"/>
    </source>
</evidence>
<evidence type="ECO:0000256" key="1">
    <source>
        <dbReference type="ARBA" id="ARBA00022729"/>
    </source>
</evidence>
<comment type="caution">
    <text evidence="5">The sequence shown here is derived from an EMBL/GenBank/DDBJ whole genome shotgun (WGS) entry which is preliminary data.</text>
</comment>
<dbReference type="Pfam" id="PF11611">
    <property type="entry name" value="DUF4352"/>
    <property type="match status" value="1"/>
</dbReference>
<gene>
    <name evidence="5" type="ORF">KDAU_59170</name>
</gene>
<organism evidence="5 6">
    <name type="scientific">Dictyobacter aurantiacus</name>
    <dbReference type="NCBI Taxonomy" id="1936993"/>
    <lineage>
        <taxon>Bacteria</taxon>
        <taxon>Bacillati</taxon>
        <taxon>Chloroflexota</taxon>
        <taxon>Ktedonobacteria</taxon>
        <taxon>Ktedonobacterales</taxon>
        <taxon>Dictyobacteraceae</taxon>
        <taxon>Dictyobacter</taxon>
    </lineage>
</organism>
<sequence length="313" mass="33465">MNQNPEQPQQQNNYTQYPYDPTQAAPPPYDPTQLASPPYQGNQGYSSPSYPTPSTAGNSAPDYLQQSPYAPQSPYPTPNAQPNQGGYPAPGNFAPPPGAPQYPGYSPAPKKNRTWLWVTLGIVGVLLVALIASCAIFSNTISHIAQSTATTTSTASTPTTTTDATPTTTDSNNGGSTSVSGGDSGKTLTLQGVNCTMSQVRIIPGDDYAQPKAGNQFVQLHVKIVNNTNAKQHYNPLDFKVLTSDGRSLTHSYIVPTDYDNQLSFGDLAAGKSVEGNLIFELPTNDHHLVLSWDPTFNMFADNPGEAKWNLGL</sequence>
<feature type="compositionally biased region" description="Polar residues" evidence="2">
    <location>
        <begin position="33"/>
        <end position="44"/>
    </location>
</feature>
<dbReference type="AlphaFoldDB" id="A0A401ZNV1"/>
<feature type="compositionally biased region" description="Low complexity" evidence="2">
    <location>
        <begin position="45"/>
        <end position="55"/>
    </location>
</feature>
<dbReference type="RefSeq" id="WP_160146191.1">
    <property type="nucleotide sequence ID" value="NZ_BIFQ01000002.1"/>
</dbReference>
<evidence type="ECO:0000259" key="4">
    <source>
        <dbReference type="Pfam" id="PF11611"/>
    </source>
</evidence>
<keyword evidence="6" id="KW-1185">Reference proteome</keyword>
<keyword evidence="3" id="KW-0812">Transmembrane</keyword>
<feature type="compositionally biased region" description="Low complexity" evidence="2">
    <location>
        <begin position="1"/>
        <end position="19"/>
    </location>
</feature>
<keyword evidence="3" id="KW-1133">Transmembrane helix</keyword>
<dbReference type="InterPro" id="IPR029051">
    <property type="entry name" value="DUF4352"/>
</dbReference>
<dbReference type="Proteomes" id="UP000287224">
    <property type="component" value="Unassembled WGS sequence"/>
</dbReference>